<accession>A0A2T4J8A6</accession>
<keyword evidence="1" id="KW-0472">Membrane</keyword>
<name>A0A2T4J8A6_FUSBL</name>
<evidence type="ECO:0000313" key="2">
    <source>
        <dbReference type="EMBL" id="PTE14140.1"/>
    </source>
</evidence>
<protein>
    <submittedName>
        <fullName evidence="2">Na+/H+ antiporter subunit G</fullName>
    </submittedName>
</protein>
<dbReference type="GO" id="GO:0015385">
    <property type="term" value="F:sodium:proton antiporter activity"/>
    <property type="evidence" value="ECO:0007669"/>
    <property type="project" value="TreeGrafter"/>
</dbReference>
<dbReference type="NCBIfam" id="TIGR01300">
    <property type="entry name" value="CPA3_mnhG_phaG"/>
    <property type="match status" value="1"/>
</dbReference>
<proteinExistence type="predicted"/>
<organism evidence="2 3">
    <name type="scientific">Fuscovulum blasticum DSM 2131</name>
    <dbReference type="NCBI Taxonomy" id="1188250"/>
    <lineage>
        <taxon>Bacteria</taxon>
        <taxon>Pseudomonadati</taxon>
        <taxon>Pseudomonadota</taxon>
        <taxon>Alphaproteobacteria</taxon>
        <taxon>Rhodobacterales</taxon>
        <taxon>Paracoccaceae</taxon>
        <taxon>Pseudogemmobacter</taxon>
    </lineage>
</organism>
<reference evidence="2 3" key="1">
    <citation type="submission" date="2018-03" db="EMBL/GenBank/DDBJ databases">
        <title>Rhodobacter blasticus.</title>
        <authorList>
            <person name="Meyer T.E."/>
            <person name="Miller S."/>
            <person name="Lodha T."/>
            <person name="Gandham S."/>
            <person name="Chintalapati S."/>
            <person name="Chintalapati V.R."/>
        </authorList>
    </citation>
    <scope>NUCLEOTIDE SEQUENCE [LARGE SCALE GENOMIC DNA]</scope>
    <source>
        <strain evidence="2 3">DSM 2131</strain>
    </source>
</reference>
<feature type="transmembrane region" description="Helical" evidence="1">
    <location>
        <begin position="41"/>
        <end position="60"/>
    </location>
</feature>
<dbReference type="PANTHER" id="PTHR34703:SF1">
    <property type="entry name" value="ANTIPORTER SUBUNIT MNHG2-RELATED"/>
    <property type="match status" value="1"/>
</dbReference>
<evidence type="ECO:0000256" key="1">
    <source>
        <dbReference type="SAM" id="Phobius"/>
    </source>
</evidence>
<keyword evidence="3" id="KW-1185">Reference proteome</keyword>
<dbReference type="PANTHER" id="PTHR34703">
    <property type="entry name" value="ANTIPORTER SUBUNIT MNHG2-RELATED"/>
    <property type="match status" value="1"/>
</dbReference>
<gene>
    <name evidence="2" type="ORF">C5F44_10935</name>
</gene>
<feature type="transmembrane region" description="Helical" evidence="1">
    <location>
        <begin position="72"/>
        <end position="90"/>
    </location>
</feature>
<dbReference type="EMBL" id="PZKE01000009">
    <property type="protein sequence ID" value="PTE14140.1"/>
    <property type="molecule type" value="Genomic_DNA"/>
</dbReference>
<dbReference type="AlphaFoldDB" id="A0A2T4J8A6"/>
<keyword evidence="1" id="KW-0812">Transmembrane</keyword>
<dbReference type="RefSeq" id="WP_107673567.1">
    <property type="nucleotide sequence ID" value="NZ_PZKE01000009.1"/>
</dbReference>
<feature type="transmembrane region" description="Helical" evidence="1">
    <location>
        <begin position="6"/>
        <end position="29"/>
    </location>
</feature>
<evidence type="ECO:0000313" key="3">
    <source>
        <dbReference type="Proteomes" id="UP000241362"/>
    </source>
</evidence>
<dbReference type="InterPro" id="IPR005133">
    <property type="entry name" value="PhaG_MnhG_YufB"/>
</dbReference>
<keyword evidence="1" id="KW-1133">Transmembrane helix</keyword>
<sequence>MILMALEWGLAAMLVGGGIFALIGSWGLLRLPDPMQRLHAPTKATTVGVGAALVASGLGLTLTDGVISLQEALVAVFLFVTAPLSALWLARVHLWQRVPKDSLPPPVSGDWAVFHGADAADPAGRTGDGPAR</sequence>
<comment type="caution">
    <text evidence="2">The sequence shown here is derived from an EMBL/GenBank/DDBJ whole genome shotgun (WGS) entry which is preliminary data.</text>
</comment>
<dbReference type="Proteomes" id="UP000241362">
    <property type="component" value="Unassembled WGS sequence"/>
</dbReference>
<dbReference type="Pfam" id="PF03334">
    <property type="entry name" value="PhaG_MnhG_YufB"/>
    <property type="match status" value="1"/>
</dbReference>